<proteinExistence type="predicted"/>
<dbReference type="EMBL" id="JASPKZ010001028">
    <property type="protein sequence ID" value="KAJ9598809.1"/>
    <property type="molecule type" value="Genomic_DNA"/>
</dbReference>
<reference evidence="1" key="1">
    <citation type="journal article" date="2023" name="IScience">
        <title>Live-bearing cockroach genome reveals convergent evolutionary mechanisms linked to viviparity in insects and beyond.</title>
        <authorList>
            <person name="Fouks B."/>
            <person name="Harrison M.C."/>
            <person name="Mikhailova A.A."/>
            <person name="Marchal E."/>
            <person name="English S."/>
            <person name="Carruthers M."/>
            <person name="Jennings E.C."/>
            <person name="Chiamaka E.L."/>
            <person name="Frigard R.A."/>
            <person name="Pippel M."/>
            <person name="Attardo G.M."/>
            <person name="Benoit J.B."/>
            <person name="Bornberg-Bauer E."/>
            <person name="Tobe S.S."/>
        </authorList>
    </citation>
    <scope>NUCLEOTIDE SEQUENCE</scope>
    <source>
        <strain evidence="1">Stay&amp;Tobe</strain>
    </source>
</reference>
<sequence>GPPSTTLELPLFTCLMDMVALEQGLFCDNRDPRRLRLAQNNLLHGLRLSDGSIFKYSNVNGPTVTMDTNQCLKAIEQNEKPSENA</sequence>
<reference evidence="1" key="2">
    <citation type="submission" date="2023-05" db="EMBL/GenBank/DDBJ databases">
        <authorList>
            <person name="Fouks B."/>
        </authorList>
    </citation>
    <scope>NUCLEOTIDE SEQUENCE</scope>
    <source>
        <strain evidence="1">Stay&amp;Tobe</strain>
        <tissue evidence="1">Testes</tissue>
    </source>
</reference>
<dbReference type="AlphaFoldDB" id="A0AAD8AGM0"/>
<protein>
    <submittedName>
        <fullName evidence="1">Uncharacterized protein</fullName>
    </submittedName>
</protein>
<name>A0AAD8AGM0_DIPPU</name>
<organism evidence="1 2">
    <name type="scientific">Diploptera punctata</name>
    <name type="common">Pacific beetle cockroach</name>
    <dbReference type="NCBI Taxonomy" id="6984"/>
    <lineage>
        <taxon>Eukaryota</taxon>
        <taxon>Metazoa</taxon>
        <taxon>Ecdysozoa</taxon>
        <taxon>Arthropoda</taxon>
        <taxon>Hexapoda</taxon>
        <taxon>Insecta</taxon>
        <taxon>Pterygota</taxon>
        <taxon>Neoptera</taxon>
        <taxon>Polyneoptera</taxon>
        <taxon>Dictyoptera</taxon>
        <taxon>Blattodea</taxon>
        <taxon>Blaberoidea</taxon>
        <taxon>Blaberidae</taxon>
        <taxon>Diplopterinae</taxon>
        <taxon>Diploptera</taxon>
    </lineage>
</organism>
<accession>A0AAD8AGM0</accession>
<gene>
    <name evidence="1" type="ORF">L9F63_026654</name>
</gene>
<evidence type="ECO:0000313" key="2">
    <source>
        <dbReference type="Proteomes" id="UP001233999"/>
    </source>
</evidence>
<feature type="non-terminal residue" evidence="1">
    <location>
        <position position="1"/>
    </location>
</feature>
<evidence type="ECO:0000313" key="1">
    <source>
        <dbReference type="EMBL" id="KAJ9598809.1"/>
    </source>
</evidence>
<comment type="caution">
    <text evidence="1">The sequence shown here is derived from an EMBL/GenBank/DDBJ whole genome shotgun (WGS) entry which is preliminary data.</text>
</comment>
<keyword evidence="2" id="KW-1185">Reference proteome</keyword>
<dbReference type="Proteomes" id="UP001233999">
    <property type="component" value="Unassembled WGS sequence"/>
</dbReference>